<dbReference type="Proteomes" id="UP001596170">
    <property type="component" value="Unassembled WGS sequence"/>
</dbReference>
<dbReference type="Gene3D" id="2.40.100.20">
    <property type="match status" value="1"/>
</dbReference>
<evidence type="ECO:0000313" key="1">
    <source>
        <dbReference type="EMBL" id="MFC6037904.1"/>
    </source>
</evidence>
<dbReference type="EMBL" id="JBHSRI010000002">
    <property type="protein sequence ID" value="MFC6037904.1"/>
    <property type="molecule type" value="Genomic_DNA"/>
</dbReference>
<proteinExistence type="predicted"/>
<name>A0ABW1L156_9BACL</name>
<sequence length="158" mass="17696">MTIIEIEFPNHNVVVKAELLEQQAPGTTEGIKKILSKDRHETTGKHAIYTGKEISVQLPEEFCEESGLGGDIKENLTCFPQPGDILFTYLPAFAWGGVPSQIFDIGIFYGKDARTFFPMGWLPGNLFARVIPEDLEKLARMGQEILLTGQQKLIFQIK</sequence>
<reference evidence="2" key="1">
    <citation type="journal article" date="2019" name="Int. J. Syst. Evol. Microbiol.">
        <title>The Global Catalogue of Microorganisms (GCM) 10K type strain sequencing project: providing services to taxonomists for standard genome sequencing and annotation.</title>
        <authorList>
            <consortium name="The Broad Institute Genomics Platform"/>
            <consortium name="The Broad Institute Genome Sequencing Center for Infectious Disease"/>
            <person name="Wu L."/>
            <person name="Ma J."/>
        </authorList>
    </citation>
    <scope>NUCLEOTIDE SEQUENCE [LARGE SCALE GENOMIC DNA]</scope>
    <source>
        <strain evidence="2">CCUG 54527</strain>
    </source>
</reference>
<dbReference type="InterPro" id="IPR024532">
    <property type="entry name" value="DUF3830"/>
</dbReference>
<evidence type="ECO:0000313" key="2">
    <source>
        <dbReference type="Proteomes" id="UP001596170"/>
    </source>
</evidence>
<organism evidence="1 2">
    <name type="scientific">Paenisporosarcina macmurdoensis</name>
    <dbReference type="NCBI Taxonomy" id="212659"/>
    <lineage>
        <taxon>Bacteria</taxon>
        <taxon>Bacillati</taxon>
        <taxon>Bacillota</taxon>
        <taxon>Bacilli</taxon>
        <taxon>Bacillales</taxon>
        <taxon>Caryophanaceae</taxon>
        <taxon>Paenisporosarcina</taxon>
    </lineage>
</organism>
<protein>
    <submittedName>
        <fullName evidence="1">DUF3830 family protein</fullName>
    </submittedName>
</protein>
<accession>A0ABW1L156</accession>
<comment type="caution">
    <text evidence="1">The sequence shown here is derived from an EMBL/GenBank/DDBJ whole genome shotgun (WGS) entry which is preliminary data.</text>
</comment>
<dbReference type="Pfam" id="PF12903">
    <property type="entry name" value="DUF3830"/>
    <property type="match status" value="1"/>
</dbReference>
<gene>
    <name evidence="1" type="ORF">ACFPYN_00425</name>
</gene>
<dbReference type="RefSeq" id="WP_377731901.1">
    <property type="nucleotide sequence ID" value="NZ_JBHSRI010000002.1"/>
</dbReference>
<keyword evidence="2" id="KW-1185">Reference proteome</keyword>